<dbReference type="GO" id="GO:0003677">
    <property type="term" value="F:DNA binding"/>
    <property type="evidence" value="ECO:0007669"/>
    <property type="project" value="InterPro"/>
</dbReference>
<dbReference type="EMBL" id="JACHHQ010000001">
    <property type="protein sequence ID" value="MBB5198499.1"/>
    <property type="molecule type" value="Genomic_DNA"/>
</dbReference>
<accession>A0A840RPS1</accession>
<protein>
    <submittedName>
        <fullName evidence="2">Uncharacterized protein</fullName>
    </submittedName>
</protein>
<evidence type="ECO:0000313" key="3">
    <source>
        <dbReference type="Proteomes" id="UP000571084"/>
    </source>
</evidence>
<dbReference type="InterPro" id="IPR001827">
    <property type="entry name" value="Homeobox_Antennapedia_CS"/>
</dbReference>
<sequence>MAYIKGVANTMEALRAAICTLCVANGWLLHKGEAVLSKNGVFFSLVADTKSVPQSLAIRGGTGVDQHDALTGQAGNYAAMRRVGYAASDPVFPLTYEIYLFNDPDEVYVVINYNVDSYQYLAFGKSNVQSLPASATGGWFSASAATKVYNGNREVSMHASAQGRVFAQCPGLFWIEEGFQVPLDPEPDEDNYGNSFIHSDLEGRGWSGPFYHINTASGSAGVRCLLRLLPNTWNDETVLLPYPIYQPFKEENKVVLVADLVNIRHVRIDNHAPGDIITLGADRWKVYPWMKKVITSRNGASSDYDGAQGTGTLGYAIRYTGS</sequence>
<evidence type="ECO:0000313" key="2">
    <source>
        <dbReference type="EMBL" id="MBB5198499.1"/>
    </source>
</evidence>
<proteinExistence type="predicted"/>
<organism evidence="2 3">
    <name type="scientific">Glaciimonas immobilis</name>
    <dbReference type="NCBI Taxonomy" id="728004"/>
    <lineage>
        <taxon>Bacteria</taxon>
        <taxon>Pseudomonadati</taxon>
        <taxon>Pseudomonadota</taxon>
        <taxon>Betaproteobacteria</taxon>
        <taxon>Burkholderiales</taxon>
        <taxon>Oxalobacteraceae</taxon>
        <taxon>Glaciimonas</taxon>
    </lineage>
</organism>
<dbReference type="GO" id="GO:0003700">
    <property type="term" value="F:DNA-binding transcription factor activity"/>
    <property type="evidence" value="ECO:0007669"/>
    <property type="project" value="InterPro"/>
</dbReference>
<dbReference type="RefSeq" id="WP_168052524.1">
    <property type="nucleotide sequence ID" value="NZ_JAAOZT010000002.1"/>
</dbReference>
<gene>
    <name evidence="2" type="ORF">HNR39_000309</name>
</gene>
<dbReference type="AlphaFoldDB" id="A0A840RPS1"/>
<dbReference type="PROSITE" id="PS00032">
    <property type="entry name" value="ANTENNAPEDIA"/>
    <property type="match status" value="1"/>
</dbReference>
<name>A0A840RPS1_9BURK</name>
<keyword evidence="1" id="KW-0217">Developmental protein</keyword>
<reference evidence="2 3" key="1">
    <citation type="submission" date="2020-08" db="EMBL/GenBank/DDBJ databases">
        <title>Genomic Encyclopedia of Type Strains, Phase IV (KMG-IV): sequencing the most valuable type-strain genomes for metagenomic binning, comparative biology and taxonomic classification.</title>
        <authorList>
            <person name="Goeker M."/>
        </authorList>
    </citation>
    <scope>NUCLEOTIDE SEQUENCE [LARGE SCALE GENOMIC DNA]</scope>
    <source>
        <strain evidence="2 3">DSM 23240</strain>
    </source>
</reference>
<dbReference type="Proteomes" id="UP000571084">
    <property type="component" value="Unassembled WGS sequence"/>
</dbReference>
<evidence type="ECO:0000256" key="1">
    <source>
        <dbReference type="ARBA" id="ARBA00022473"/>
    </source>
</evidence>
<keyword evidence="3" id="KW-1185">Reference proteome</keyword>
<comment type="caution">
    <text evidence="2">The sequence shown here is derived from an EMBL/GenBank/DDBJ whole genome shotgun (WGS) entry which is preliminary data.</text>
</comment>